<dbReference type="Pfam" id="PF04864">
    <property type="entry name" value="Alliinase_C"/>
    <property type="match status" value="1"/>
</dbReference>
<proteinExistence type="predicted"/>
<dbReference type="GO" id="GO:0008483">
    <property type="term" value="F:transaminase activity"/>
    <property type="evidence" value="ECO:0007669"/>
    <property type="project" value="TreeGrafter"/>
</dbReference>
<dbReference type="Gene3D" id="3.40.640.10">
    <property type="entry name" value="Type I PLP-dependent aspartate aminotransferase-like (Major domain)"/>
    <property type="match status" value="1"/>
</dbReference>
<dbReference type="SUPFAM" id="SSF53383">
    <property type="entry name" value="PLP-dependent transferases"/>
    <property type="match status" value="1"/>
</dbReference>
<evidence type="ECO:0000313" key="4">
    <source>
        <dbReference type="Proteomes" id="UP000826271"/>
    </source>
</evidence>
<sequence>MHFEFEGEASQLKNSSDNTTNIIEFVTSPNNPDCSLNEAVSQGPSTRAIYDHAYYWPHYTAIPTPADKDVMIFTISKLTGHAGSRFGWAFVKDKEVYENMNIYISAAEMGISRETQLRALKLMKAMLHGNGTDIFEAFSRVEDATSTFAGCSASLRPQAALFGLEPEADRSC</sequence>
<evidence type="ECO:0000256" key="1">
    <source>
        <dbReference type="ARBA" id="ARBA00022898"/>
    </source>
</evidence>
<dbReference type="AlphaFoldDB" id="A0AAV6X3B2"/>
<dbReference type="InterPro" id="IPR006948">
    <property type="entry name" value="Alliinase_C"/>
</dbReference>
<evidence type="ECO:0000313" key="3">
    <source>
        <dbReference type="EMBL" id="KAG8377301.1"/>
    </source>
</evidence>
<protein>
    <recommendedName>
        <fullName evidence="2">Alliinase C-terminal domain-containing protein</fullName>
    </recommendedName>
</protein>
<dbReference type="GO" id="GO:0016846">
    <property type="term" value="F:carbon-sulfur lyase activity"/>
    <property type="evidence" value="ECO:0007669"/>
    <property type="project" value="InterPro"/>
</dbReference>
<dbReference type="EMBL" id="WHWC01000008">
    <property type="protein sequence ID" value="KAG8377301.1"/>
    <property type="molecule type" value="Genomic_DNA"/>
</dbReference>
<comment type="caution">
    <text evidence="3">The sequence shown here is derived from an EMBL/GenBank/DDBJ whole genome shotgun (WGS) entry which is preliminary data.</text>
</comment>
<dbReference type="PANTHER" id="PTHR43795:SF20">
    <property type="entry name" value="TRYPTOPHAN AMINOTRANSFERASE-RELATED PROTEIN 3"/>
    <property type="match status" value="1"/>
</dbReference>
<evidence type="ECO:0000259" key="2">
    <source>
        <dbReference type="Pfam" id="PF04864"/>
    </source>
</evidence>
<dbReference type="GO" id="GO:0006520">
    <property type="term" value="P:amino acid metabolic process"/>
    <property type="evidence" value="ECO:0007669"/>
    <property type="project" value="TreeGrafter"/>
</dbReference>
<keyword evidence="4" id="KW-1185">Reference proteome</keyword>
<reference evidence="3" key="1">
    <citation type="submission" date="2019-10" db="EMBL/GenBank/DDBJ databases">
        <authorList>
            <person name="Zhang R."/>
            <person name="Pan Y."/>
            <person name="Wang J."/>
            <person name="Ma R."/>
            <person name="Yu S."/>
        </authorList>
    </citation>
    <scope>NUCLEOTIDE SEQUENCE</scope>
    <source>
        <strain evidence="3">LA-IB0</strain>
        <tissue evidence="3">Leaf</tissue>
    </source>
</reference>
<gene>
    <name evidence="3" type="ORF">BUALT_Bualt08G0015000</name>
</gene>
<feature type="domain" description="Alliinase C-terminal" evidence="2">
    <location>
        <begin position="2"/>
        <end position="129"/>
    </location>
</feature>
<dbReference type="Proteomes" id="UP000826271">
    <property type="component" value="Unassembled WGS sequence"/>
</dbReference>
<keyword evidence="1" id="KW-0663">Pyridoxal phosphate</keyword>
<name>A0AAV6X3B2_9LAMI</name>
<dbReference type="InterPro" id="IPR015421">
    <property type="entry name" value="PyrdxlP-dep_Trfase_major"/>
</dbReference>
<dbReference type="InterPro" id="IPR015424">
    <property type="entry name" value="PyrdxlP-dep_Trfase"/>
</dbReference>
<organism evidence="3 4">
    <name type="scientific">Buddleja alternifolia</name>
    <dbReference type="NCBI Taxonomy" id="168488"/>
    <lineage>
        <taxon>Eukaryota</taxon>
        <taxon>Viridiplantae</taxon>
        <taxon>Streptophyta</taxon>
        <taxon>Embryophyta</taxon>
        <taxon>Tracheophyta</taxon>
        <taxon>Spermatophyta</taxon>
        <taxon>Magnoliopsida</taxon>
        <taxon>eudicotyledons</taxon>
        <taxon>Gunneridae</taxon>
        <taxon>Pentapetalae</taxon>
        <taxon>asterids</taxon>
        <taxon>lamiids</taxon>
        <taxon>Lamiales</taxon>
        <taxon>Scrophulariaceae</taxon>
        <taxon>Buddlejeae</taxon>
        <taxon>Buddleja</taxon>
    </lineage>
</organism>
<dbReference type="PANTHER" id="PTHR43795">
    <property type="entry name" value="BIFUNCTIONAL ASPARTATE AMINOTRANSFERASE AND GLUTAMATE/ASPARTATE-PREPHENATE AMINOTRANSFERASE-RELATED"/>
    <property type="match status" value="1"/>
</dbReference>
<accession>A0AAV6X3B2</accession>
<dbReference type="InterPro" id="IPR050478">
    <property type="entry name" value="Ethylene_sulfur-biosynth"/>
</dbReference>